<dbReference type="InterPro" id="IPR001279">
    <property type="entry name" value="Metallo-B-lactamas"/>
</dbReference>
<protein>
    <submittedName>
        <fullName evidence="8">DNA internalization-related competence protein ComEC/Rec2</fullName>
    </submittedName>
</protein>
<dbReference type="InterPro" id="IPR035681">
    <property type="entry name" value="ComA-like_MBL"/>
</dbReference>
<dbReference type="EMBL" id="MAEL01000012">
    <property type="protein sequence ID" value="KAF1305621.1"/>
    <property type="molecule type" value="Genomic_DNA"/>
</dbReference>
<evidence type="ECO:0000256" key="6">
    <source>
        <dbReference type="SAM" id="Phobius"/>
    </source>
</evidence>
<sequence>MTSSGHVWKNQLIFPVMIVATIAHARLLHQPFFIIISLYFIGILCYKKQVVLLLLSLFCSFFVIFRVEQTNVVAAPSNQEMQFVMQVYPDTIQLNGDLIQFEGMTKKGKIKGQYKAKDETELASWQKRAQWNKTIAVKGIFRENAPSKNKHGFDQQAFLFASNQLGTFLIDDLLPQGDNHGWSYLRQKRAALIDWLELQFPQKIATYFMALLVGYRNQSFQELRDIYSSSGILHFFTISGMHVYIFYGWLHRLLRRTRLVFMEFGWIMGILIVIGIVLFGQGISVWRASLLYGLNLLLKEKKIYLSSMDRFSIVLLLLLLLNPKTLLQLSGILSVGMSWLILLRGSNVVTLWQQVCFSQKLSLLAAPVMMYFFFEIPLFAGLLTAVCGPLFQFLLPASVLICGLQWAHIPVAGLITLLTKGIVLFESLLQLTKPFVFVTGQPHLLFVIVVVIVSLLLHQKKTFLLPLVLLVLVQQVGVPTAISFVDVGQGDSIVLQSRGNREVYVVDTGGRLQFKQEPWKQRHYQAGIHYSLLPFLKGEGVRQIDGLFLTHGDADHMGDAQVLIENLHVKWIYVAKGSLQHPNVQKLGKNLPARTKIREVEVNERIGDEVVLQILGPNHRGKGENDDSLVLATTIQQTKFLMTGDLGKAGEQELLTRYPQLQIDVMKLGHHGSKTSTDENFIQRIQLKQGIISAGKNNSFGHPHQEVLDVLNQASVQILRTDEMGMIRYTWSFWHQHLQVEVMKDD</sequence>
<proteinExistence type="predicted"/>
<dbReference type="InterPro" id="IPR052159">
    <property type="entry name" value="Competence_DNA_uptake"/>
</dbReference>
<feature type="transmembrane region" description="Helical" evidence="6">
    <location>
        <begin position="50"/>
        <end position="67"/>
    </location>
</feature>
<reference evidence="8 9" key="1">
    <citation type="submission" date="2016-06" db="EMBL/GenBank/DDBJ databases">
        <title>Four novel species of enterococci isolated from chicken manure.</title>
        <authorList>
            <person name="Van Tyne D."/>
        </authorList>
    </citation>
    <scope>NUCLEOTIDE SEQUENCE [LARGE SCALE GENOMIC DNA]</scope>
    <source>
        <strain evidence="8 9">CU12B</strain>
    </source>
</reference>
<evidence type="ECO:0000256" key="4">
    <source>
        <dbReference type="ARBA" id="ARBA00022989"/>
    </source>
</evidence>
<comment type="caution">
    <text evidence="8">The sequence shown here is derived from an EMBL/GenBank/DDBJ whole genome shotgun (WGS) entry which is preliminary data.</text>
</comment>
<feature type="transmembrane region" description="Helical" evidence="6">
    <location>
        <begin position="12"/>
        <end position="41"/>
    </location>
</feature>
<organism evidence="8 9">
    <name type="scientific">Candidatus Enterococcus willemsii</name>
    <dbReference type="NCBI Taxonomy" id="1857215"/>
    <lineage>
        <taxon>Bacteria</taxon>
        <taxon>Bacillati</taxon>
        <taxon>Bacillota</taxon>
        <taxon>Bacilli</taxon>
        <taxon>Lactobacillales</taxon>
        <taxon>Enterococcaceae</taxon>
        <taxon>Enterococcus</taxon>
    </lineage>
</organism>
<dbReference type="PANTHER" id="PTHR30619:SF7">
    <property type="entry name" value="BETA-LACTAMASE DOMAIN PROTEIN"/>
    <property type="match status" value="1"/>
</dbReference>
<feature type="transmembrane region" description="Helical" evidence="6">
    <location>
        <begin position="259"/>
        <end position="283"/>
    </location>
</feature>
<dbReference type="Gene3D" id="3.60.15.10">
    <property type="entry name" value="Ribonuclease Z/Hydroxyacylglutathione hydrolase-like"/>
    <property type="match status" value="1"/>
</dbReference>
<name>A0ABQ6Z340_9ENTE</name>
<feature type="transmembrane region" description="Helical" evidence="6">
    <location>
        <begin position="226"/>
        <end position="247"/>
    </location>
</feature>
<keyword evidence="2" id="KW-1003">Cell membrane</keyword>
<dbReference type="Pfam" id="PF03772">
    <property type="entry name" value="Competence"/>
    <property type="match status" value="1"/>
</dbReference>
<feature type="transmembrane region" description="Helical" evidence="6">
    <location>
        <begin position="464"/>
        <end position="485"/>
    </location>
</feature>
<evidence type="ECO:0000256" key="1">
    <source>
        <dbReference type="ARBA" id="ARBA00004651"/>
    </source>
</evidence>
<dbReference type="CDD" id="cd07731">
    <property type="entry name" value="ComA-like_MBL-fold"/>
    <property type="match status" value="1"/>
</dbReference>
<dbReference type="SUPFAM" id="SSF56281">
    <property type="entry name" value="Metallo-hydrolase/oxidoreductase"/>
    <property type="match status" value="1"/>
</dbReference>
<feature type="transmembrane region" description="Helical" evidence="6">
    <location>
        <begin position="363"/>
        <end position="386"/>
    </location>
</feature>
<feature type="transmembrane region" description="Helical" evidence="6">
    <location>
        <begin position="435"/>
        <end position="457"/>
    </location>
</feature>
<accession>A0ABQ6Z340</accession>
<keyword evidence="4 6" id="KW-1133">Transmembrane helix</keyword>
<dbReference type="PANTHER" id="PTHR30619">
    <property type="entry name" value="DNA INTERNALIZATION/COMPETENCE PROTEIN COMEC/REC2"/>
    <property type="match status" value="1"/>
</dbReference>
<dbReference type="Proteomes" id="UP000782705">
    <property type="component" value="Unassembled WGS sequence"/>
</dbReference>
<keyword evidence="9" id="KW-1185">Reference proteome</keyword>
<evidence type="ECO:0000313" key="8">
    <source>
        <dbReference type="EMBL" id="KAF1305621.1"/>
    </source>
</evidence>
<evidence type="ECO:0000313" key="9">
    <source>
        <dbReference type="Proteomes" id="UP000782705"/>
    </source>
</evidence>
<dbReference type="InterPro" id="IPR004797">
    <property type="entry name" value="Competence_ComEC/Rec2"/>
</dbReference>
<evidence type="ECO:0000256" key="2">
    <source>
        <dbReference type="ARBA" id="ARBA00022475"/>
    </source>
</evidence>
<comment type="subcellular location">
    <subcellularLocation>
        <location evidence="1">Cell membrane</location>
        <topology evidence="1">Multi-pass membrane protein</topology>
    </subcellularLocation>
</comment>
<evidence type="ECO:0000259" key="7">
    <source>
        <dbReference type="SMART" id="SM00849"/>
    </source>
</evidence>
<dbReference type="NCBIfam" id="TIGR00360">
    <property type="entry name" value="ComEC_N-term"/>
    <property type="match status" value="1"/>
</dbReference>
<evidence type="ECO:0000256" key="3">
    <source>
        <dbReference type="ARBA" id="ARBA00022692"/>
    </source>
</evidence>
<dbReference type="Pfam" id="PF00753">
    <property type="entry name" value="Lactamase_B"/>
    <property type="match status" value="1"/>
</dbReference>
<keyword evidence="5 6" id="KW-0472">Membrane</keyword>
<feature type="domain" description="Metallo-beta-lactamase" evidence="7">
    <location>
        <begin position="489"/>
        <end position="696"/>
    </location>
</feature>
<feature type="transmembrane region" description="Helical" evidence="6">
    <location>
        <begin position="393"/>
        <end position="415"/>
    </location>
</feature>
<dbReference type="InterPro" id="IPR036866">
    <property type="entry name" value="RibonucZ/Hydroxyglut_hydro"/>
</dbReference>
<dbReference type="NCBIfam" id="TIGR00361">
    <property type="entry name" value="ComEC_Rec2"/>
    <property type="match status" value="1"/>
</dbReference>
<keyword evidence="3 6" id="KW-0812">Transmembrane</keyword>
<evidence type="ECO:0000256" key="5">
    <source>
        <dbReference type="ARBA" id="ARBA00023136"/>
    </source>
</evidence>
<dbReference type="SMART" id="SM00849">
    <property type="entry name" value="Lactamase_B"/>
    <property type="match status" value="1"/>
</dbReference>
<gene>
    <name evidence="8" type="ORF">BAU17_13445</name>
</gene>
<dbReference type="InterPro" id="IPR004477">
    <property type="entry name" value="ComEC_N"/>
</dbReference>